<gene>
    <name evidence="2" type="ORF">SAMN04488105_114152</name>
</gene>
<reference evidence="3" key="1">
    <citation type="submission" date="2016-10" db="EMBL/GenBank/DDBJ databases">
        <authorList>
            <person name="Varghese N."/>
            <person name="Submissions S."/>
        </authorList>
    </citation>
    <scope>NUCLEOTIDE SEQUENCE [LARGE SCALE GENOMIC DNA]</scope>
    <source>
        <strain evidence="3">DSM 10146</strain>
    </source>
</reference>
<evidence type="ECO:0000313" key="3">
    <source>
        <dbReference type="Proteomes" id="UP000198994"/>
    </source>
</evidence>
<sequence>MPSRASPPRAQTAGAGHVAVLDGHVGDAAGHHRADHHAAVATLHQAMADGNALGVAEGVVLARGPALAGLDGDAVVADREAGTDDLDVFAHLWVEAVGVRGVARRLNGQRGAAEAPASLRMHRPGRRVADGEAQQGDVGAVDKVQTARAEGGVSGLLGPAPQVVAVATAVERAGTRDGELPGDDCVSGAAKQVSGRPSQEPDIRPSLSRAGRVGQPARDRGAANTAPGGE</sequence>
<dbReference type="EMBL" id="FNAV01000014">
    <property type="protein sequence ID" value="SDF21269.1"/>
    <property type="molecule type" value="Genomic_DNA"/>
</dbReference>
<evidence type="ECO:0000313" key="2">
    <source>
        <dbReference type="EMBL" id="SDF21269.1"/>
    </source>
</evidence>
<evidence type="ECO:0000256" key="1">
    <source>
        <dbReference type="SAM" id="MobiDB-lite"/>
    </source>
</evidence>
<keyword evidence="3" id="KW-1185">Reference proteome</keyword>
<feature type="region of interest" description="Disordered" evidence="1">
    <location>
        <begin position="175"/>
        <end position="230"/>
    </location>
</feature>
<dbReference type="AlphaFoldDB" id="A0A1G7J9V1"/>
<dbReference type="Proteomes" id="UP000198994">
    <property type="component" value="Unassembled WGS sequence"/>
</dbReference>
<accession>A0A1G7J9V1</accession>
<name>A0A1G7J9V1_9RHOB</name>
<protein>
    <submittedName>
        <fullName evidence="2">Uncharacterized protein</fullName>
    </submittedName>
</protein>
<proteinExistence type="predicted"/>
<organism evidence="2 3">
    <name type="scientific">Salipiger thiooxidans</name>
    <dbReference type="NCBI Taxonomy" id="282683"/>
    <lineage>
        <taxon>Bacteria</taxon>
        <taxon>Pseudomonadati</taxon>
        <taxon>Pseudomonadota</taxon>
        <taxon>Alphaproteobacteria</taxon>
        <taxon>Rhodobacterales</taxon>
        <taxon>Roseobacteraceae</taxon>
        <taxon>Salipiger</taxon>
    </lineage>
</organism>